<dbReference type="Pfam" id="PF00656">
    <property type="entry name" value="Peptidase_C14"/>
    <property type="match status" value="1"/>
</dbReference>
<dbReference type="EMBL" id="JBJQND010000011">
    <property type="protein sequence ID" value="KAL3861923.1"/>
    <property type="molecule type" value="Genomic_DNA"/>
</dbReference>
<evidence type="ECO:0000259" key="10">
    <source>
        <dbReference type="PROSITE" id="PS50208"/>
    </source>
</evidence>
<evidence type="ECO:0000256" key="3">
    <source>
        <dbReference type="ARBA" id="ARBA00022703"/>
    </source>
</evidence>
<evidence type="ECO:0000256" key="5">
    <source>
        <dbReference type="ARBA" id="ARBA00022807"/>
    </source>
</evidence>
<keyword evidence="6" id="KW-0865">Zymogen</keyword>
<proteinExistence type="inferred from homology"/>
<dbReference type="PROSITE" id="PS01122">
    <property type="entry name" value="CASPASE_CYS"/>
    <property type="match status" value="1"/>
</dbReference>
<evidence type="ECO:0000313" key="13">
    <source>
        <dbReference type="Proteomes" id="UP001634394"/>
    </source>
</evidence>
<dbReference type="CDD" id="cd01671">
    <property type="entry name" value="CARD"/>
    <property type="match status" value="1"/>
</dbReference>
<keyword evidence="3" id="KW-0053">Apoptosis</keyword>
<dbReference type="PANTHER" id="PTHR47901">
    <property type="entry name" value="CASPASE RECRUITMENT DOMAIN-CONTAINING PROTEIN 18"/>
    <property type="match status" value="1"/>
</dbReference>
<dbReference type="AlphaFoldDB" id="A0ABD3VMI6"/>
<dbReference type="PROSITE" id="PS50208">
    <property type="entry name" value="CASPASE_P20"/>
    <property type="match status" value="1"/>
</dbReference>
<dbReference type="InterPro" id="IPR002398">
    <property type="entry name" value="Pept_C14"/>
</dbReference>
<reference evidence="12 13" key="1">
    <citation type="submission" date="2024-11" db="EMBL/GenBank/DDBJ databases">
        <title>Chromosome-level genome assembly of the freshwater bivalve Anodonta woodiana.</title>
        <authorList>
            <person name="Chen X."/>
        </authorList>
    </citation>
    <scope>NUCLEOTIDE SEQUENCE [LARGE SCALE GENOMIC DNA]</scope>
    <source>
        <strain evidence="12">MN2024</strain>
        <tissue evidence="12">Gills</tissue>
    </source>
</reference>
<dbReference type="GO" id="GO:0008234">
    <property type="term" value="F:cysteine-type peptidase activity"/>
    <property type="evidence" value="ECO:0007669"/>
    <property type="project" value="UniProtKB-KW"/>
</dbReference>
<evidence type="ECO:0000259" key="9">
    <source>
        <dbReference type="PROSITE" id="PS50207"/>
    </source>
</evidence>
<dbReference type="PROSITE" id="PS50209">
    <property type="entry name" value="CARD"/>
    <property type="match status" value="1"/>
</dbReference>
<feature type="domain" description="Caspase family p10" evidence="9">
    <location>
        <begin position="389"/>
        <end position="481"/>
    </location>
</feature>
<evidence type="ECO:0000256" key="7">
    <source>
        <dbReference type="PIRSR" id="PIRSR038001-1"/>
    </source>
</evidence>
<evidence type="ECO:0000256" key="6">
    <source>
        <dbReference type="ARBA" id="ARBA00023145"/>
    </source>
</evidence>
<dbReference type="SUPFAM" id="SSF47986">
    <property type="entry name" value="DEATH domain"/>
    <property type="match status" value="1"/>
</dbReference>
<dbReference type="SUPFAM" id="SSF52129">
    <property type="entry name" value="Caspase-like"/>
    <property type="match status" value="1"/>
</dbReference>
<dbReference type="InterPro" id="IPR001309">
    <property type="entry name" value="Pept_C14_p20"/>
</dbReference>
<evidence type="ECO:0000259" key="11">
    <source>
        <dbReference type="PROSITE" id="PS50209"/>
    </source>
</evidence>
<dbReference type="InterPro" id="IPR033139">
    <property type="entry name" value="Caspase_cys_AS"/>
</dbReference>
<dbReference type="Gene3D" id="3.40.50.1460">
    <property type="match status" value="1"/>
</dbReference>
<organism evidence="12 13">
    <name type="scientific">Sinanodonta woodiana</name>
    <name type="common">Chinese pond mussel</name>
    <name type="synonym">Anodonta woodiana</name>
    <dbReference type="NCBI Taxonomy" id="1069815"/>
    <lineage>
        <taxon>Eukaryota</taxon>
        <taxon>Metazoa</taxon>
        <taxon>Spiralia</taxon>
        <taxon>Lophotrochozoa</taxon>
        <taxon>Mollusca</taxon>
        <taxon>Bivalvia</taxon>
        <taxon>Autobranchia</taxon>
        <taxon>Heteroconchia</taxon>
        <taxon>Palaeoheterodonta</taxon>
        <taxon>Unionida</taxon>
        <taxon>Unionoidea</taxon>
        <taxon>Unionidae</taxon>
        <taxon>Unioninae</taxon>
        <taxon>Sinanodonta</taxon>
    </lineage>
</organism>
<evidence type="ECO:0000256" key="1">
    <source>
        <dbReference type="ARBA" id="ARBA00010134"/>
    </source>
</evidence>
<dbReference type="Proteomes" id="UP001634394">
    <property type="component" value="Unassembled WGS sequence"/>
</dbReference>
<comment type="similarity">
    <text evidence="1 8">Belongs to the peptidase C14A family.</text>
</comment>
<feature type="active site" evidence="7">
    <location>
        <position position="344"/>
    </location>
</feature>
<dbReference type="SMART" id="SM00114">
    <property type="entry name" value="CARD"/>
    <property type="match status" value="1"/>
</dbReference>
<sequence>MCLKNIINCNVSRFFGWMNVTDCKIVEFIILYDKLYIDLQSLKIKSLPGGGCGEYDGGSTMDERHKEILKTNRINFRKNIANPDDINDMLFSRGVFTESMKQEVEAEKTPIQKLQKIMDIIPKRGSEAFDIFYEVLIATGNGTAADFIKPELKAYRLQNPVQSVQSMGNLANAQLPSEWPNEQAMTEPITVVPCYRLSRVFKENWSNTMTYSMKKKIRGRAIIINNTNFYGPSENGVVVLSRRKGTDKDKDRLEILFQQLHFHIIVHEDKSAQEIQTVLAEEIGDPYHSAADCFILVILSHGTKTGIYGVDGEVVSVEAITGFFASNICPNLAGKPKIFIIQACQGENKDHGGMLSTGPDISTIGELLRKTKDMSLNEQDAVKDPAQSSENRIATRRDIFIASATHPGFVSLRNTLYGSWFIQAVIWVFQRHAHAEELSTLFRMVNNIVSRGRTSDSESEMDIFQAARTEDSFIKKFYFFPSCHE</sequence>
<feature type="domain" description="Caspase family p20" evidence="10">
    <location>
        <begin position="217"/>
        <end position="348"/>
    </location>
</feature>
<comment type="caution">
    <text evidence="12">The sequence shown here is derived from an EMBL/GenBank/DDBJ whole genome shotgun (WGS) entry which is preliminary data.</text>
</comment>
<dbReference type="GO" id="GO:0006508">
    <property type="term" value="P:proteolysis"/>
    <property type="evidence" value="ECO:0007669"/>
    <property type="project" value="UniProtKB-KW"/>
</dbReference>
<protein>
    <submittedName>
        <fullName evidence="12">Uncharacterized protein</fullName>
    </submittedName>
</protein>
<dbReference type="Pfam" id="PF00619">
    <property type="entry name" value="CARD"/>
    <property type="match status" value="1"/>
</dbReference>
<dbReference type="SMART" id="SM00115">
    <property type="entry name" value="CASc"/>
    <property type="match status" value="1"/>
</dbReference>
<dbReference type="InterPro" id="IPR001315">
    <property type="entry name" value="CARD"/>
</dbReference>
<dbReference type="InterPro" id="IPR011600">
    <property type="entry name" value="Pept_C14_caspase"/>
</dbReference>
<dbReference type="InterPro" id="IPR016129">
    <property type="entry name" value="Caspase_his_AS"/>
</dbReference>
<gene>
    <name evidence="12" type="ORF">ACJMK2_007934</name>
</gene>
<dbReference type="InterPro" id="IPR015917">
    <property type="entry name" value="Pept_C14A"/>
</dbReference>
<feature type="active site" evidence="7">
    <location>
        <position position="301"/>
    </location>
</feature>
<evidence type="ECO:0000256" key="8">
    <source>
        <dbReference type="RuleBase" id="RU003971"/>
    </source>
</evidence>
<feature type="domain" description="CARD" evidence="11">
    <location>
        <begin position="61"/>
        <end position="151"/>
    </location>
</feature>
<dbReference type="PROSITE" id="PS01121">
    <property type="entry name" value="CASPASE_HIS"/>
    <property type="match status" value="1"/>
</dbReference>
<dbReference type="PANTHER" id="PTHR47901:SF8">
    <property type="entry name" value="CASPASE-3"/>
    <property type="match status" value="1"/>
</dbReference>
<dbReference type="CDD" id="cd00032">
    <property type="entry name" value="CASc"/>
    <property type="match status" value="1"/>
</dbReference>
<keyword evidence="2" id="KW-0645">Protease</keyword>
<keyword evidence="5" id="KW-0788">Thiol protease</keyword>
<dbReference type="PIRSF" id="PIRSF038001">
    <property type="entry name" value="Caspase_ICE"/>
    <property type="match status" value="1"/>
</dbReference>
<dbReference type="PRINTS" id="PR00376">
    <property type="entry name" value="IL1BCENZYME"/>
</dbReference>
<dbReference type="PROSITE" id="PS50207">
    <property type="entry name" value="CASPASE_P10"/>
    <property type="match status" value="1"/>
</dbReference>
<evidence type="ECO:0000256" key="2">
    <source>
        <dbReference type="ARBA" id="ARBA00022670"/>
    </source>
</evidence>
<keyword evidence="4" id="KW-0378">Hydrolase</keyword>
<accession>A0ABD3VMI6</accession>
<evidence type="ECO:0000256" key="4">
    <source>
        <dbReference type="ARBA" id="ARBA00022801"/>
    </source>
</evidence>
<dbReference type="InterPro" id="IPR029030">
    <property type="entry name" value="Caspase-like_dom_sf"/>
</dbReference>
<keyword evidence="13" id="KW-1185">Reference proteome</keyword>
<evidence type="ECO:0000313" key="12">
    <source>
        <dbReference type="EMBL" id="KAL3861923.1"/>
    </source>
</evidence>
<dbReference type="InterPro" id="IPR011029">
    <property type="entry name" value="DEATH-like_dom_sf"/>
</dbReference>
<name>A0ABD3VMI6_SINWO</name>
<dbReference type="GO" id="GO:0006915">
    <property type="term" value="P:apoptotic process"/>
    <property type="evidence" value="ECO:0007669"/>
    <property type="project" value="UniProtKB-KW"/>
</dbReference>
<dbReference type="InterPro" id="IPR002138">
    <property type="entry name" value="Pept_C14_p10"/>
</dbReference>
<dbReference type="Gene3D" id="1.10.533.10">
    <property type="entry name" value="Death Domain, Fas"/>
    <property type="match status" value="1"/>
</dbReference>